<dbReference type="Pfam" id="PF00646">
    <property type="entry name" value="F-box"/>
    <property type="match status" value="1"/>
</dbReference>
<dbReference type="PANTHER" id="PTHR31900">
    <property type="entry name" value="F-BOX/RNI SUPERFAMILY PROTEIN-RELATED"/>
    <property type="match status" value="1"/>
</dbReference>
<gene>
    <name evidence="2" type="ORF">OLC1_LOCUS20153</name>
</gene>
<dbReference type="InterPro" id="IPR053781">
    <property type="entry name" value="F-box_AtFBL13-like"/>
</dbReference>
<dbReference type="InterPro" id="IPR001810">
    <property type="entry name" value="F-box_dom"/>
</dbReference>
<dbReference type="CDD" id="cd22160">
    <property type="entry name" value="F-box_AtFBL13-like"/>
    <property type="match status" value="1"/>
</dbReference>
<dbReference type="EMBL" id="OX459124">
    <property type="protein sequence ID" value="CAI9113075.1"/>
    <property type="molecule type" value="Genomic_DNA"/>
</dbReference>
<dbReference type="PANTHER" id="PTHR31900:SF34">
    <property type="entry name" value="EMB|CAB62440.1-RELATED"/>
    <property type="match status" value="1"/>
</dbReference>
<feature type="domain" description="FBD" evidence="1">
    <location>
        <begin position="374"/>
        <end position="446"/>
    </location>
</feature>
<dbReference type="Gene3D" id="3.80.10.10">
    <property type="entry name" value="Ribonuclease Inhibitor"/>
    <property type="match status" value="1"/>
</dbReference>
<name>A0AAV1DYX4_OLDCO</name>
<protein>
    <submittedName>
        <fullName evidence="2">OLC1v1013612C11</fullName>
    </submittedName>
</protein>
<dbReference type="Pfam" id="PF08387">
    <property type="entry name" value="FBD"/>
    <property type="match status" value="1"/>
</dbReference>
<dbReference type="SMART" id="SM00579">
    <property type="entry name" value="FBD"/>
    <property type="match status" value="1"/>
</dbReference>
<dbReference type="InterPro" id="IPR036047">
    <property type="entry name" value="F-box-like_dom_sf"/>
</dbReference>
<evidence type="ECO:0000259" key="1">
    <source>
        <dbReference type="SMART" id="SM00579"/>
    </source>
</evidence>
<organism evidence="2 3">
    <name type="scientific">Oldenlandia corymbosa var. corymbosa</name>
    <dbReference type="NCBI Taxonomy" id="529605"/>
    <lineage>
        <taxon>Eukaryota</taxon>
        <taxon>Viridiplantae</taxon>
        <taxon>Streptophyta</taxon>
        <taxon>Embryophyta</taxon>
        <taxon>Tracheophyta</taxon>
        <taxon>Spermatophyta</taxon>
        <taxon>Magnoliopsida</taxon>
        <taxon>eudicotyledons</taxon>
        <taxon>Gunneridae</taxon>
        <taxon>Pentapetalae</taxon>
        <taxon>asterids</taxon>
        <taxon>lamiids</taxon>
        <taxon>Gentianales</taxon>
        <taxon>Rubiaceae</taxon>
        <taxon>Rubioideae</taxon>
        <taxon>Spermacoceae</taxon>
        <taxon>Hedyotis-Oldenlandia complex</taxon>
        <taxon>Oldenlandia</taxon>
    </lineage>
</organism>
<dbReference type="InterPro" id="IPR050232">
    <property type="entry name" value="FBL13/AtMIF1-like"/>
</dbReference>
<dbReference type="Proteomes" id="UP001161247">
    <property type="component" value="Chromosome 7"/>
</dbReference>
<dbReference type="InterPro" id="IPR006566">
    <property type="entry name" value="FBD"/>
</dbReference>
<proteinExistence type="predicted"/>
<reference evidence="2" key="1">
    <citation type="submission" date="2023-03" db="EMBL/GenBank/DDBJ databases">
        <authorList>
            <person name="Julca I."/>
        </authorList>
    </citation>
    <scope>NUCLEOTIDE SEQUENCE</scope>
</reference>
<evidence type="ECO:0000313" key="2">
    <source>
        <dbReference type="EMBL" id="CAI9113075.1"/>
    </source>
</evidence>
<dbReference type="Gene3D" id="1.20.1280.50">
    <property type="match status" value="1"/>
</dbReference>
<dbReference type="InterPro" id="IPR032675">
    <property type="entry name" value="LRR_dom_sf"/>
</dbReference>
<dbReference type="SUPFAM" id="SSF52047">
    <property type="entry name" value="RNI-like"/>
    <property type="match status" value="1"/>
</dbReference>
<sequence length="446" mass="51084">MSSSPKRAKIANLQEDRLSSLPDCILCHILSFMSTKDAARTSILSTTWKYLYLGVQNIDLEENIVEEDEEPGILQPQGSRNRSAGFVGFVNRRLMLNGTSNITDFRLKCRELPEAYVSLWLTALLLRAVKVLEIEVLTEQGNAQSQCPPTGFFRSQTLVVLKLCGPNIVFKIPEFVCLPSLKVLHLKYLDMQFESDKGILAEGSPLLEDLRLDRIRLPKKQWSIARPSIVASILRIALPKLKRLEFIMPREDNRVYDLYLYAPHLQHLECSLTEEYNPSNMFINSFNSEYLISAKVSPSGNRVAFTGWQQVFVRALAKFGTLKELHVSKRFLEFFGRTPSHESLWILLERSPSLEVLDTADTGTCSPPENEPPSCLVQCLKEIRIRKFEGNKDEFSAVQYFLQHGAVLERMIIQRSSYQIKEWPEVVLRRLLMLARRSSKCQIELN</sequence>
<accession>A0AAV1DYX4</accession>
<evidence type="ECO:0000313" key="3">
    <source>
        <dbReference type="Proteomes" id="UP001161247"/>
    </source>
</evidence>
<dbReference type="AlphaFoldDB" id="A0AAV1DYX4"/>
<dbReference type="SUPFAM" id="SSF81383">
    <property type="entry name" value="F-box domain"/>
    <property type="match status" value="1"/>
</dbReference>
<keyword evidence="3" id="KW-1185">Reference proteome</keyword>